<dbReference type="InterPro" id="IPR029056">
    <property type="entry name" value="Ribokinase-like"/>
</dbReference>
<dbReference type="UniPathway" id="UPA00060">
    <property type="reaction ID" value="UER00139"/>
</dbReference>
<comment type="catalytic activity">
    <reaction evidence="1 11">
        <text>5-(2-hydroxyethyl)-4-methylthiazole + ATP = 4-methyl-5-(2-phosphooxyethyl)-thiazole + ADP + H(+)</text>
        <dbReference type="Rhea" id="RHEA:24212"/>
        <dbReference type="ChEBI" id="CHEBI:15378"/>
        <dbReference type="ChEBI" id="CHEBI:17957"/>
        <dbReference type="ChEBI" id="CHEBI:30616"/>
        <dbReference type="ChEBI" id="CHEBI:58296"/>
        <dbReference type="ChEBI" id="CHEBI:456216"/>
        <dbReference type="EC" id="2.7.1.50"/>
    </reaction>
</comment>
<keyword evidence="8 11" id="KW-0067">ATP-binding</keyword>
<sequence>MLLADPILLEQSADLLENVRRVRPLVHCMTNRVTINDCANIILAAGGSPIMAEDEREVEEIVAAAGALVINLGILSETIFPSMLKAGRAAKRLGVPVILDPVGCGASKLRDDCCRQYIDEIHPDIVRGNMSEIKALAGMTSSTRGVDAGIDDAVTLDNAHQMSPLVTDLAKKLGTVVSATAAVDIISDGNRTAFVANGHPMLCDVTGTGCMASALTGACAGAGDAFTAATACLILMGLAGEMAQEAVQAEGRGIGTFRIRHLDYIYTIQREDILERGKVYESR</sequence>
<dbReference type="Pfam" id="PF02110">
    <property type="entry name" value="HK"/>
    <property type="match status" value="1"/>
</dbReference>
<dbReference type="PIRSF" id="PIRSF000513">
    <property type="entry name" value="Thz_kinase"/>
    <property type="match status" value="1"/>
</dbReference>
<evidence type="ECO:0000256" key="3">
    <source>
        <dbReference type="ARBA" id="ARBA00004868"/>
    </source>
</evidence>
<comment type="cofactor">
    <cofactor evidence="2 11">
        <name>Mg(2+)</name>
        <dbReference type="ChEBI" id="CHEBI:18420"/>
    </cofactor>
</comment>
<evidence type="ECO:0000256" key="8">
    <source>
        <dbReference type="ARBA" id="ARBA00022840"/>
    </source>
</evidence>
<dbReference type="GO" id="GO:0009228">
    <property type="term" value="P:thiamine biosynthetic process"/>
    <property type="evidence" value="ECO:0007669"/>
    <property type="project" value="UniProtKB-KW"/>
</dbReference>
<dbReference type="Gene3D" id="3.40.1190.20">
    <property type="match status" value="1"/>
</dbReference>
<evidence type="ECO:0000256" key="5">
    <source>
        <dbReference type="ARBA" id="ARBA00022723"/>
    </source>
</evidence>
<evidence type="ECO:0000256" key="9">
    <source>
        <dbReference type="ARBA" id="ARBA00022842"/>
    </source>
</evidence>
<keyword evidence="7 11" id="KW-0418">Kinase</keyword>
<reference evidence="13" key="1">
    <citation type="submission" date="2020-07" db="EMBL/GenBank/DDBJ databases">
        <title>Complete genome sequencing of Clostridia bacterium strain 12CBH8.</title>
        <authorList>
            <person name="Sakamoto M."/>
            <person name="Murakami T."/>
            <person name="Mori H."/>
        </authorList>
    </citation>
    <scope>NUCLEOTIDE SEQUENCE [LARGE SCALE GENOMIC DNA]</scope>
    <source>
        <strain evidence="13">12CBH8</strain>
    </source>
</reference>
<protein>
    <recommendedName>
        <fullName evidence="11">Hydroxyethylthiazole kinase</fullName>
        <ecNumber evidence="11">2.7.1.50</ecNumber>
    </recommendedName>
    <alternativeName>
        <fullName evidence="11">4-methyl-5-beta-hydroxyethylthiazole kinase</fullName>
        <shortName evidence="11">TH kinase</shortName>
        <shortName evidence="11">Thz kinase</shortName>
    </alternativeName>
</protein>
<evidence type="ECO:0000256" key="1">
    <source>
        <dbReference type="ARBA" id="ARBA00001771"/>
    </source>
</evidence>
<dbReference type="EMBL" id="AP023321">
    <property type="protein sequence ID" value="BCI59774.1"/>
    <property type="molecule type" value="Genomic_DNA"/>
</dbReference>
<comment type="function">
    <text evidence="11">Catalyzes the phosphorylation of the hydroxyl group of 4-methyl-5-beta-hydroxyethylthiazole (THZ).</text>
</comment>
<evidence type="ECO:0000313" key="13">
    <source>
        <dbReference type="Proteomes" id="UP000593890"/>
    </source>
</evidence>
<feature type="binding site" evidence="11">
    <location>
        <position position="207"/>
    </location>
    <ligand>
        <name>substrate</name>
    </ligand>
</feature>
<feature type="binding site" evidence="11">
    <location>
        <position position="127"/>
    </location>
    <ligand>
        <name>ATP</name>
        <dbReference type="ChEBI" id="CHEBI:30616"/>
    </ligand>
</feature>
<dbReference type="CDD" id="cd01170">
    <property type="entry name" value="THZ_kinase"/>
    <property type="match status" value="1"/>
</dbReference>
<comment type="similarity">
    <text evidence="11">Belongs to the Thz kinase family.</text>
</comment>
<dbReference type="KEGG" id="sman:C12CBH8_04130"/>
<feature type="binding site" evidence="11">
    <location>
        <position position="180"/>
    </location>
    <ligand>
        <name>ATP</name>
        <dbReference type="ChEBI" id="CHEBI:30616"/>
    </ligand>
</feature>
<dbReference type="GO" id="GO:0004417">
    <property type="term" value="F:hydroxyethylthiazole kinase activity"/>
    <property type="evidence" value="ECO:0007669"/>
    <property type="project" value="UniProtKB-UniRule"/>
</dbReference>
<evidence type="ECO:0000256" key="10">
    <source>
        <dbReference type="ARBA" id="ARBA00022977"/>
    </source>
</evidence>
<evidence type="ECO:0000256" key="7">
    <source>
        <dbReference type="ARBA" id="ARBA00022777"/>
    </source>
</evidence>
<feature type="binding site" evidence="11">
    <location>
        <position position="51"/>
    </location>
    <ligand>
        <name>substrate</name>
    </ligand>
</feature>
<keyword evidence="9 11" id="KW-0460">Magnesium</keyword>
<comment type="pathway">
    <text evidence="3 11">Cofactor biosynthesis; thiamine diphosphate biosynthesis; 4-methyl-5-(2-phosphoethyl)-thiazole from 5-(2-hydroxyethyl)-4-methylthiazole: step 1/1.</text>
</comment>
<dbReference type="GO" id="GO:0009229">
    <property type="term" value="P:thiamine diphosphate biosynthetic process"/>
    <property type="evidence" value="ECO:0007669"/>
    <property type="project" value="UniProtKB-UniRule"/>
</dbReference>
<evidence type="ECO:0000256" key="2">
    <source>
        <dbReference type="ARBA" id="ARBA00001946"/>
    </source>
</evidence>
<dbReference type="GO" id="GO:0005524">
    <property type="term" value="F:ATP binding"/>
    <property type="evidence" value="ECO:0007669"/>
    <property type="project" value="UniProtKB-UniRule"/>
</dbReference>
<gene>
    <name evidence="12" type="primary">thiM2</name>
    <name evidence="11" type="synonym">thiM</name>
    <name evidence="12" type="ORF">C12CBH8_04130</name>
</gene>
<proteinExistence type="inferred from homology"/>
<evidence type="ECO:0000256" key="4">
    <source>
        <dbReference type="ARBA" id="ARBA00022679"/>
    </source>
</evidence>
<evidence type="ECO:0000256" key="11">
    <source>
        <dbReference type="HAMAP-Rule" id="MF_00228"/>
    </source>
</evidence>
<keyword evidence="4 11" id="KW-0808">Transferase</keyword>
<dbReference type="NCBIfam" id="NF006830">
    <property type="entry name" value="PRK09355.1"/>
    <property type="match status" value="1"/>
</dbReference>
<dbReference type="HAMAP" id="MF_00228">
    <property type="entry name" value="Thz_kinase"/>
    <property type="match status" value="1"/>
</dbReference>
<keyword evidence="5 11" id="KW-0479">Metal-binding</keyword>
<dbReference type="GO" id="GO:0000287">
    <property type="term" value="F:magnesium ion binding"/>
    <property type="evidence" value="ECO:0007669"/>
    <property type="project" value="UniProtKB-UniRule"/>
</dbReference>
<keyword evidence="10 11" id="KW-0784">Thiamine biosynthesis</keyword>
<accession>A0A7I8D558</accession>
<keyword evidence="6 11" id="KW-0547">Nucleotide-binding</keyword>
<name>A0A7I8D558_9FIRM</name>
<evidence type="ECO:0000256" key="6">
    <source>
        <dbReference type="ARBA" id="ARBA00022741"/>
    </source>
</evidence>
<organism evidence="12 13">
    <name type="scientific">Solibaculum mannosilyticum</name>
    <dbReference type="NCBI Taxonomy" id="2780922"/>
    <lineage>
        <taxon>Bacteria</taxon>
        <taxon>Bacillati</taxon>
        <taxon>Bacillota</taxon>
        <taxon>Clostridia</taxon>
        <taxon>Eubacteriales</taxon>
        <taxon>Oscillospiraceae</taxon>
        <taxon>Solibaculum</taxon>
    </lineage>
</organism>
<dbReference type="PRINTS" id="PR01099">
    <property type="entry name" value="HYETHTZKNASE"/>
</dbReference>
<keyword evidence="13" id="KW-1185">Reference proteome</keyword>
<dbReference type="InterPro" id="IPR000417">
    <property type="entry name" value="Hyethyz_kinase"/>
</dbReference>
<dbReference type="Proteomes" id="UP000593890">
    <property type="component" value="Chromosome"/>
</dbReference>
<evidence type="ECO:0000313" key="12">
    <source>
        <dbReference type="EMBL" id="BCI59774.1"/>
    </source>
</evidence>
<dbReference type="AlphaFoldDB" id="A0A7I8D558"/>
<dbReference type="EC" id="2.7.1.50" evidence="11"/>
<dbReference type="SUPFAM" id="SSF53613">
    <property type="entry name" value="Ribokinase-like"/>
    <property type="match status" value="1"/>
</dbReference>
<dbReference type="RefSeq" id="WP_090265725.1">
    <property type="nucleotide sequence ID" value="NZ_AP023321.1"/>
</dbReference>